<evidence type="ECO:0000259" key="9">
    <source>
        <dbReference type="PROSITE" id="PS51684"/>
    </source>
</evidence>
<proteinExistence type="predicted"/>
<dbReference type="EMBL" id="CAMAPE010000077">
    <property type="protein sequence ID" value="CAH9118978.1"/>
    <property type="molecule type" value="Genomic_DNA"/>
</dbReference>
<dbReference type="SUPFAM" id="SSF117281">
    <property type="entry name" value="Kelch motif"/>
    <property type="match status" value="1"/>
</dbReference>
<evidence type="ECO:0000313" key="11">
    <source>
        <dbReference type="Proteomes" id="UP001152484"/>
    </source>
</evidence>
<dbReference type="Pfam" id="PF02475">
    <property type="entry name" value="TRM5-TYW2_MTfase"/>
    <property type="match status" value="1"/>
</dbReference>
<sequence>MEFAKRKAATLAAMNSPEPDKSPKGSIDAPIVPLLTTINSHPFYFTTSSCSGRISIFAHPTTPSSTNPKKAKGGKWVFISHDPVDPNSVLPLLFGSELTQVDPHHSLVFRFEPLIIAIECKDVEAAQWLVSLAISCGFRESGITSATKKRVIISIRCSIRLEAPLGYTHKIMVSTEYLKYIVELANEKMSANRKRTDGFLDALLKKGSFGHHISNEKILGKYEVDSDESSACLDGPESEFMESSSKHLNDTKCGSLTVSGLNLSSTQMLITGESIERIFLWGHSASAIDDAFDKKVLIFGGFGGPGRHARRNDLLILDLEFSRLEVVDVRGMPLSRVGHTSLIVGKHMYVIGGRADPLNILNDVWAFSLNKKEWKLLQCSGCLFPPRHRHAAAAVGSKIYIFGGIQADVILSSLHVLDTEAMAWTEHQAEGEHPCPRHSHSMVPYGTQLYIFGGYDGEKPLGDLFSFDTETLLWKKETIPGKLPSPRFSHSMFVYKNFIGIIGGCPISQSQYELSLLDMRSHQWKHIVVNSLENDILIRSTANIIGDDLIMIGGGAACYAFGTKFSDPVKINLFPLLSLKSGELRESGEESGKCIDGSFWAIRIERKYAKLVKDVLKKFGWLDLRRKVYSLDDGIHICLPVTEFFSSIFPDKRTDSSAYFDSSKPIFESENPLKDISSSTEFKALKVLTECHATKIEDKVVKVKKASNTSLEVMKESVVSLISQRGLPLQLLDQLPSRWERLGDIVVLPRTCFKDPQWDSIGTELWSAVAKSLGARRLARQGRISPSGTRDSNLEMLIGDNGWVHHREKGILYSFDATKCMFSWGNLCEKLRMAHLDCTDEVIVDLFAGIGYFVLPFLVRANAKLVYACEWNPMAIEALRNNLQENLVADRCVVLEGDNRIVAPKGVAHRVCLGLLPSSEGSWVTAVRALREEGGVMHIHGNVKDSEEVSWTQHVLQSIEDIARSEGRVWDISVEHTERVKWYAPRIRHLVADVRCRRHSE</sequence>
<dbReference type="PANTHER" id="PTHR23245">
    <property type="entry name" value="TRNA METHYLTRANSFERASE"/>
    <property type="match status" value="1"/>
</dbReference>
<dbReference type="Pfam" id="PF02676">
    <property type="entry name" value="TYW3"/>
    <property type="match status" value="1"/>
</dbReference>
<evidence type="ECO:0000256" key="7">
    <source>
        <dbReference type="ARBA" id="ARBA00049400"/>
    </source>
</evidence>
<evidence type="ECO:0000256" key="1">
    <source>
        <dbReference type="ARBA" id="ARBA00004797"/>
    </source>
</evidence>
<dbReference type="SMART" id="SM00612">
    <property type="entry name" value="Kelch"/>
    <property type="match status" value="3"/>
</dbReference>
<dbReference type="AlphaFoldDB" id="A0A9P0ZXU8"/>
<dbReference type="GO" id="GO:0005737">
    <property type="term" value="C:cytoplasm"/>
    <property type="evidence" value="ECO:0007669"/>
    <property type="project" value="TreeGrafter"/>
</dbReference>
<dbReference type="Proteomes" id="UP001152484">
    <property type="component" value="Unassembled WGS sequence"/>
</dbReference>
<accession>A0A9P0ZXU8</accession>
<evidence type="ECO:0000256" key="2">
    <source>
        <dbReference type="ARBA" id="ARBA00022603"/>
    </source>
</evidence>
<gene>
    <name evidence="10" type="ORF">CEURO_LOCUS22156</name>
</gene>
<dbReference type="GO" id="GO:0031591">
    <property type="term" value="P:wybutosine biosynthetic process"/>
    <property type="evidence" value="ECO:0007669"/>
    <property type="project" value="TreeGrafter"/>
</dbReference>
<comment type="catalytic activity">
    <reaction evidence="6">
        <text>4-demethyl-7-[(3S)-3-amino-3-carboxypropyl]wyosine(37) in tRNA(Phe) + S-adenosyl-L-methionine = 7-[(3S)-3-amino-3-carboxypropyl]wyosine(37) in tRNA(Phe) + S-adenosyl-L-homocysteine + H(+)</text>
        <dbReference type="Rhea" id="RHEA:36635"/>
        <dbReference type="Rhea" id="RHEA-COMP:10378"/>
        <dbReference type="Rhea" id="RHEA-COMP:10379"/>
        <dbReference type="ChEBI" id="CHEBI:15378"/>
        <dbReference type="ChEBI" id="CHEBI:57856"/>
        <dbReference type="ChEBI" id="CHEBI:59789"/>
        <dbReference type="ChEBI" id="CHEBI:73543"/>
        <dbReference type="ChEBI" id="CHEBI:73550"/>
        <dbReference type="EC" id="2.1.1.282"/>
    </reaction>
</comment>
<dbReference type="PANTHER" id="PTHR23245:SF25">
    <property type="entry name" value="TRNA WYBUTOSINE-SYNTHESIZING PROTEIN 2 HOMOLOG"/>
    <property type="match status" value="1"/>
</dbReference>
<comment type="catalytic activity">
    <reaction evidence="7">
        <text>4-demethylwyosine(37) in tRNA(Phe) + S-adenosyl-L-methionine = 4-demethyl-7-[(3S)-3-amino-3-carboxypropyl]wyosine(37) in tRNA(Phe) + S-methyl-5'-thioadenosine + H(+)</text>
        <dbReference type="Rhea" id="RHEA:36355"/>
        <dbReference type="Rhea" id="RHEA-COMP:10164"/>
        <dbReference type="Rhea" id="RHEA-COMP:10378"/>
        <dbReference type="ChEBI" id="CHEBI:15378"/>
        <dbReference type="ChEBI" id="CHEBI:17509"/>
        <dbReference type="ChEBI" id="CHEBI:59789"/>
        <dbReference type="ChEBI" id="CHEBI:64315"/>
        <dbReference type="ChEBI" id="CHEBI:73550"/>
        <dbReference type="EC" id="2.5.1.114"/>
    </reaction>
</comment>
<dbReference type="Gene3D" id="3.40.50.150">
    <property type="entry name" value="Vaccinia Virus protein VP39"/>
    <property type="match status" value="1"/>
</dbReference>
<dbReference type="CDD" id="cd02440">
    <property type="entry name" value="AdoMet_MTases"/>
    <property type="match status" value="1"/>
</dbReference>
<dbReference type="GO" id="GO:0008175">
    <property type="term" value="F:tRNA methyltransferase activity"/>
    <property type="evidence" value="ECO:0007669"/>
    <property type="project" value="TreeGrafter"/>
</dbReference>
<evidence type="ECO:0000313" key="10">
    <source>
        <dbReference type="EMBL" id="CAH9118978.1"/>
    </source>
</evidence>
<dbReference type="SUPFAM" id="SSF111278">
    <property type="entry name" value="SSo0622-like"/>
    <property type="match status" value="1"/>
</dbReference>
<name>A0A9P0ZXU8_CUSEU</name>
<dbReference type="InterPro" id="IPR056743">
    <property type="entry name" value="TRM5-TYW2-like_MTfase"/>
</dbReference>
<evidence type="ECO:0000256" key="5">
    <source>
        <dbReference type="ARBA" id="ARBA00022694"/>
    </source>
</evidence>
<dbReference type="InterPro" id="IPR036602">
    <property type="entry name" value="tRNA_yW-synthesising-like_sf"/>
</dbReference>
<dbReference type="Pfam" id="PF24681">
    <property type="entry name" value="Kelch_KLHDC2_KLHL20_DRC7"/>
    <property type="match status" value="1"/>
</dbReference>
<dbReference type="GO" id="GO:0102522">
    <property type="term" value="F:tRNA 4-demethylwyosine alpha-amino-alpha-carboxypropyltransferase activity"/>
    <property type="evidence" value="ECO:0007669"/>
    <property type="project" value="UniProtKB-EC"/>
</dbReference>
<keyword evidence="4" id="KW-0949">S-adenosyl-L-methionine</keyword>
<evidence type="ECO:0000256" key="6">
    <source>
        <dbReference type="ARBA" id="ARBA00049202"/>
    </source>
</evidence>
<dbReference type="InterPro" id="IPR030382">
    <property type="entry name" value="MeTrfase_TRM5/TYW2"/>
</dbReference>
<feature type="domain" description="SAM-dependent methyltransferase TRM5/TYW2-type" evidence="9">
    <location>
        <begin position="739"/>
        <end position="998"/>
    </location>
</feature>
<dbReference type="FunFam" id="3.40.50.150:FF:000131">
    <property type="entry name" value="tRNA wybutosine-synthesizing protein 2/3/4"/>
    <property type="match status" value="1"/>
</dbReference>
<organism evidence="10 11">
    <name type="scientific">Cuscuta europaea</name>
    <name type="common">European dodder</name>
    <dbReference type="NCBI Taxonomy" id="41803"/>
    <lineage>
        <taxon>Eukaryota</taxon>
        <taxon>Viridiplantae</taxon>
        <taxon>Streptophyta</taxon>
        <taxon>Embryophyta</taxon>
        <taxon>Tracheophyta</taxon>
        <taxon>Spermatophyta</taxon>
        <taxon>Magnoliopsida</taxon>
        <taxon>eudicotyledons</taxon>
        <taxon>Gunneridae</taxon>
        <taxon>Pentapetalae</taxon>
        <taxon>asterids</taxon>
        <taxon>lamiids</taxon>
        <taxon>Solanales</taxon>
        <taxon>Convolvulaceae</taxon>
        <taxon>Cuscuteae</taxon>
        <taxon>Cuscuta</taxon>
        <taxon>Cuscuta subgen. Cuscuta</taxon>
    </lineage>
</organism>
<dbReference type="PROSITE" id="PS51684">
    <property type="entry name" value="SAM_MT_TRM5_TYW2"/>
    <property type="match status" value="1"/>
</dbReference>
<dbReference type="InterPro" id="IPR029063">
    <property type="entry name" value="SAM-dependent_MTases_sf"/>
</dbReference>
<dbReference type="InterPro" id="IPR015915">
    <property type="entry name" value="Kelch-typ_b-propeller"/>
</dbReference>
<feature type="region of interest" description="Disordered" evidence="8">
    <location>
        <begin position="1"/>
        <end position="26"/>
    </location>
</feature>
<reference evidence="10" key="1">
    <citation type="submission" date="2022-07" db="EMBL/GenBank/DDBJ databases">
        <authorList>
            <person name="Macas J."/>
            <person name="Novak P."/>
            <person name="Neumann P."/>
        </authorList>
    </citation>
    <scope>NUCLEOTIDE SEQUENCE</scope>
</reference>
<keyword evidence="11" id="KW-1185">Reference proteome</keyword>
<dbReference type="Gene3D" id="3.30.300.110">
    <property type="entry name" value="Met-10+ protein-like domains"/>
    <property type="match status" value="1"/>
</dbReference>
<evidence type="ECO:0000256" key="4">
    <source>
        <dbReference type="ARBA" id="ARBA00022691"/>
    </source>
</evidence>
<dbReference type="InterPro" id="IPR056744">
    <property type="entry name" value="TRM5/TYW2-like_N"/>
</dbReference>
<keyword evidence="3" id="KW-0808">Transferase</keyword>
<dbReference type="Gene3D" id="3.30.1960.10">
    <property type="entry name" value="tRNA wybutosine-synthesizing-like"/>
    <property type="match status" value="1"/>
</dbReference>
<evidence type="ECO:0000256" key="8">
    <source>
        <dbReference type="SAM" id="MobiDB-lite"/>
    </source>
</evidence>
<dbReference type="InterPro" id="IPR003827">
    <property type="entry name" value="tRNA_yW-synthesising"/>
</dbReference>
<comment type="pathway">
    <text evidence="1">tRNA modification; wybutosine-tRNA(Phe) biosynthesis.</text>
</comment>
<comment type="caution">
    <text evidence="10">The sequence shown here is derived from an EMBL/GenBank/DDBJ whole genome shotgun (WGS) entry which is preliminary data.</text>
</comment>
<keyword evidence="2" id="KW-0489">Methyltransferase</keyword>
<protein>
    <recommendedName>
        <fullName evidence="9">SAM-dependent methyltransferase TRM5/TYW2-type domain-containing protein</fullName>
    </recommendedName>
</protein>
<dbReference type="Pfam" id="PF25133">
    <property type="entry name" value="TYW2_N_2"/>
    <property type="match status" value="1"/>
</dbReference>
<evidence type="ECO:0000256" key="3">
    <source>
        <dbReference type="ARBA" id="ARBA00022679"/>
    </source>
</evidence>
<keyword evidence="5" id="KW-0819">tRNA processing</keyword>
<dbReference type="OrthoDB" id="263283at2759"/>
<dbReference type="InterPro" id="IPR006652">
    <property type="entry name" value="Kelch_1"/>
</dbReference>
<dbReference type="GO" id="GO:0030488">
    <property type="term" value="P:tRNA methylation"/>
    <property type="evidence" value="ECO:0007669"/>
    <property type="project" value="TreeGrafter"/>
</dbReference>
<dbReference type="SUPFAM" id="SSF53335">
    <property type="entry name" value="S-adenosyl-L-methionine-dependent methyltransferases"/>
    <property type="match status" value="1"/>
</dbReference>
<dbReference type="Gene3D" id="2.120.10.80">
    <property type="entry name" value="Kelch-type beta propeller"/>
    <property type="match status" value="2"/>
</dbReference>